<dbReference type="InterPro" id="IPR015807">
    <property type="entry name" value="His-tRNA-ligase"/>
</dbReference>
<dbReference type="Pfam" id="PF13393">
    <property type="entry name" value="tRNA-synt_His"/>
    <property type="match status" value="1"/>
</dbReference>
<feature type="binding site" evidence="12">
    <location>
        <position position="134"/>
    </location>
    <ligand>
        <name>L-histidine</name>
        <dbReference type="ChEBI" id="CHEBI:57595"/>
    </ligand>
</feature>
<keyword evidence="5 11" id="KW-0436">Ligase</keyword>
<comment type="subcellular location">
    <subcellularLocation>
        <location evidence="1 11">Cytoplasm</location>
    </subcellularLocation>
</comment>
<evidence type="ECO:0000313" key="14">
    <source>
        <dbReference type="EMBL" id="CUT01079.1"/>
    </source>
</evidence>
<feature type="binding site" evidence="12">
    <location>
        <begin position="85"/>
        <end position="87"/>
    </location>
    <ligand>
        <name>L-histidine</name>
        <dbReference type="ChEBI" id="CHEBI:57595"/>
    </ligand>
</feature>
<feature type="domain" description="Aminoacyl-transfer RNA synthetases class-II family profile" evidence="13">
    <location>
        <begin position="24"/>
        <end position="359"/>
    </location>
</feature>
<evidence type="ECO:0000256" key="8">
    <source>
        <dbReference type="ARBA" id="ARBA00022917"/>
    </source>
</evidence>
<dbReference type="SUPFAM" id="SSF52954">
    <property type="entry name" value="Class II aaRS ABD-related"/>
    <property type="match status" value="1"/>
</dbReference>
<evidence type="ECO:0000256" key="12">
    <source>
        <dbReference type="PIRSR" id="PIRSR001549-1"/>
    </source>
</evidence>
<dbReference type="CDD" id="cd00859">
    <property type="entry name" value="HisRS_anticodon"/>
    <property type="match status" value="1"/>
</dbReference>
<keyword evidence="6 11" id="KW-0547">Nucleotide-binding</keyword>
<feature type="binding site" evidence="12">
    <location>
        <position position="116"/>
    </location>
    <ligand>
        <name>L-histidine</name>
        <dbReference type="ChEBI" id="CHEBI:57595"/>
    </ligand>
</feature>
<evidence type="ECO:0000313" key="15">
    <source>
        <dbReference type="Proteomes" id="UP000199197"/>
    </source>
</evidence>
<feature type="binding site" evidence="12">
    <location>
        <position position="261"/>
    </location>
    <ligand>
        <name>L-histidine</name>
        <dbReference type="ChEBI" id="CHEBI:57595"/>
    </ligand>
</feature>
<dbReference type="PROSITE" id="PS50862">
    <property type="entry name" value="AA_TRNA_LIGASE_II"/>
    <property type="match status" value="1"/>
</dbReference>
<dbReference type="GO" id="GO:0005737">
    <property type="term" value="C:cytoplasm"/>
    <property type="evidence" value="ECO:0007669"/>
    <property type="project" value="UniProtKB-SubCell"/>
</dbReference>
<proteinExistence type="inferred from homology"/>
<dbReference type="InterPro" id="IPR004516">
    <property type="entry name" value="HisRS/HisZ"/>
</dbReference>
<dbReference type="GO" id="GO:0005524">
    <property type="term" value="F:ATP binding"/>
    <property type="evidence" value="ECO:0007669"/>
    <property type="project" value="UniProtKB-UniRule"/>
</dbReference>
<dbReference type="Gene3D" id="3.30.930.10">
    <property type="entry name" value="Bira Bifunctional Protein, Domain 2"/>
    <property type="match status" value="1"/>
</dbReference>
<dbReference type="GO" id="GO:0004821">
    <property type="term" value="F:histidine-tRNA ligase activity"/>
    <property type="evidence" value="ECO:0007669"/>
    <property type="project" value="UniProtKB-UniRule"/>
</dbReference>
<evidence type="ECO:0000256" key="3">
    <source>
        <dbReference type="ARBA" id="ARBA00011738"/>
    </source>
</evidence>
<dbReference type="InterPro" id="IPR004154">
    <property type="entry name" value="Anticodon-bd"/>
</dbReference>
<dbReference type="CDD" id="cd00773">
    <property type="entry name" value="HisRS-like_core"/>
    <property type="match status" value="1"/>
</dbReference>
<dbReference type="EC" id="6.1.1.21" evidence="11"/>
<dbReference type="HAMAP" id="MF_00127">
    <property type="entry name" value="His_tRNA_synth"/>
    <property type="match status" value="1"/>
</dbReference>
<organism evidence="14 15">
    <name type="scientific">Candidatus Chryseopegocella kryptomonas</name>
    <dbReference type="NCBI Taxonomy" id="1633643"/>
    <lineage>
        <taxon>Bacteria</taxon>
        <taxon>Pseudomonadati</taxon>
        <taxon>Candidatus Kryptoniota</taxon>
        <taxon>Candidatus Chryseopegocella</taxon>
    </lineage>
</organism>
<dbReference type="NCBIfam" id="TIGR00442">
    <property type="entry name" value="hisS"/>
    <property type="match status" value="1"/>
</dbReference>
<dbReference type="AlphaFoldDB" id="A0A0P1MYX1"/>
<evidence type="ECO:0000256" key="5">
    <source>
        <dbReference type="ARBA" id="ARBA00022598"/>
    </source>
</evidence>
<evidence type="ECO:0000256" key="4">
    <source>
        <dbReference type="ARBA" id="ARBA00022490"/>
    </source>
</evidence>
<comment type="similarity">
    <text evidence="2 11">Belongs to the class-II aminoacyl-tRNA synthetase family.</text>
</comment>
<keyword evidence="9 11" id="KW-0030">Aminoacyl-tRNA synthetase</keyword>
<keyword evidence="15" id="KW-1185">Reference proteome</keyword>
<dbReference type="EMBL" id="CZVW01000008">
    <property type="protein sequence ID" value="CUT01079.1"/>
    <property type="molecule type" value="Genomic_DNA"/>
</dbReference>
<reference evidence="15" key="1">
    <citation type="submission" date="2015-11" db="EMBL/GenBank/DDBJ databases">
        <authorList>
            <person name="Varghese N."/>
        </authorList>
    </citation>
    <scope>NUCLEOTIDE SEQUENCE [LARGE SCALE GENOMIC DNA]</scope>
    <source>
        <strain evidence="15">JGI-23</strain>
    </source>
</reference>
<keyword evidence="4 11" id="KW-0963">Cytoplasm</keyword>
<sequence>MADKKILKNVRGTKDILPDESFKWQHVESKVRKIFEVYNYKEIRTPIFEETDLFARGIGELTDIVSKEMYTFLDKGGTSLTLKPEMTASVMRAYVQYEINKQIPLFKVYYISPMFRQERPQAGRLRQFHQIGAEAIGSSNPEVDAEIIDLVLNIIESFGIKNYSLKVNSVGCQICRPKYKEILKDYFKKFYDQLSEDSKKRLEHNPLRILDSKDEIDRKISENAPVIYDYLCKDCAEHFEKLKSYLDEIGIKYEIEPHLVRGLDYYTKTAFEIISPELGSQDAIAGGGRYDLLSKEIGGPEIPGVGFALGMERMMMILEKNNYDFGKSSYPFVFIACIGFEAKRIGMSLAREIRKKMIPCEIDLLNRSLKSQMKEADRQGSKYAIILGEDELKESICIVRNLIDGHQEKIKLSEILEFISLKYAEEIPKD</sequence>
<dbReference type="FunFam" id="3.30.930.10:FF:000005">
    <property type="entry name" value="Histidine--tRNA ligase"/>
    <property type="match status" value="1"/>
</dbReference>
<protein>
    <recommendedName>
        <fullName evidence="11">Histidine--tRNA ligase</fullName>
        <ecNumber evidence="11">6.1.1.21</ecNumber>
    </recommendedName>
    <alternativeName>
        <fullName evidence="11">Histidyl-tRNA synthetase</fullName>
        <shortName evidence="11">HisRS</shortName>
    </alternativeName>
</protein>
<dbReference type="PANTHER" id="PTHR43707:SF1">
    <property type="entry name" value="HISTIDINE--TRNA LIGASE, MITOCHONDRIAL-RELATED"/>
    <property type="match status" value="1"/>
</dbReference>
<evidence type="ECO:0000259" key="13">
    <source>
        <dbReference type="PROSITE" id="PS50862"/>
    </source>
</evidence>
<evidence type="ECO:0000256" key="11">
    <source>
        <dbReference type="HAMAP-Rule" id="MF_00127"/>
    </source>
</evidence>
<dbReference type="InterPro" id="IPR006195">
    <property type="entry name" value="aa-tRNA-synth_II"/>
</dbReference>
<name>A0A0P1MYX1_9BACT</name>
<gene>
    <name evidence="11" type="primary">hisS</name>
    <name evidence="14" type="ORF">JGI23_00980</name>
</gene>
<dbReference type="Proteomes" id="UP000199197">
    <property type="component" value="Unassembled WGS sequence"/>
</dbReference>
<dbReference type="Pfam" id="PF03129">
    <property type="entry name" value="HGTP_anticodon"/>
    <property type="match status" value="1"/>
</dbReference>
<evidence type="ECO:0000256" key="9">
    <source>
        <dbReference type="ARBA" id="ARBA00023146"/>
    </source>
</evidence>
<dbReference type="PIRSF" id="PIRSF001549">
    <property type="entry name" value="His-tRNA_synth"/>
    <property type="match status" value="1"/>
</dbReference>
<dbReference type="SUPFAM" id="SSF55681">
    <property type="entry name" value="Class II aaRS and biotin synthetases"/>
    <property type="match status" value="1"/>
</dbReference>
<dbReference type="InterPro" id="IPR036621">
    <property type="entry name" value="Anticodon-bd_dom_sf"/>
</dbReference>
<comment type="catalytic activity">
    <reaction evidence="10 11">
        <text>tRNA(His) + L-histidine + ATP = L-histidyl-tRNA(His) + AMP + diphosphate + H(+)</text>
        <dbReference type="Rhea" id="RHEA:17313"/>
        <dbReference type="Rhea" id="RHEA-COMP:9665"/>
        <dbReference type="Rhea" id="RHEA-COMP:9689"/>
        <dbReference type="ChEBI" id="CHEBI:15378"/>
        <dbReference type="ChEBI" id="CHEBI:30616"/>
        <dbReference type="ChEBI" id="CHEBI:33019"/>
        <dbReference type="ChEBI" id="CHEBI:57595"/>
        <dbReference type="ChEBI" id="CHEBI:78442"/>
        <dbReference type="ChEBI" id="CHEBI:78527"/>
        <dbReference type="ChEBI" id="CHEBI:456215"/>
        <dbReference type="EC" id="6.1.1.21"/>
    </reaction>
</comment>
<keyword evidence="8 11" id="KW-0648">Protein biosynthesis</keyword>
<feature type="binding site" evidence="12">
    <location>
        <position position="130"/>
    </location>
    <ligand>
        <name>L-histidine</name>
        <dbReference type="ChEBI" id="CHEBI:57595"/>
    </ligand>
</feature>
<feature type="binding site" evidence="12">
    <location>
        <begin position="265"/>
        <end position="266"/>
    </location>
    <ligand>
        <name>L-histidine</name>
        <dbReference type="ChEBI" id="CHEBI:57595"/>
    </ligand>
</feature>
<keyword evidence="7 11" id="KW-0067">ATP-binding</keyword>
<dbReference type="InterPro" id="IPR041715">
    <property type="entry name" value="HisRS-like_core"/>
</dbReference>
<evidence type="ECO:0000256" key="10">
    <source>
        <dbReference type="ARBA" id="ARBA00047639"/>
    </source>
</evidence>
<dbReference type="InterPro" id="IPR045864">
    <property type="entry name" value="aa-tRNA-synth_II/BPL/LPL"/>
</dbReference>
<comment type="subunit">
    <text evidence="3 11">Homodimer.</text>
</comment>
<dbReference type="RefSeq" id="WP_234697246.1">
    <property type="nucleotide sequence ID" value="NZ_CZVW01000008.1"/>
</dbReference>
<dbReference type="Gene3D" id="3.40.50.800">
    <property type="entry name" value="Anticodon-binding domain"/>
    <property type="match status" value="1"/>
</dbReference>
<evidence type="ECO:0000256" key="6">
    <source>
        <dbReference type="ARBA" id="ARBA00022741"/>
    </source>
</evidence>
<dbReference type="GO" id="GO:0006427">
    <property type="term" value="P:histidyl-tRNA aminoacylation"/>
    <property type="evidence" value="ECO:0007669"/>
    <property type="project" value="UniProtKB-UniRule"/>
</dbReference>
<evidence type="ECO:0000256" key="2">
    <source>
        <dbReference type="ARBA" id="ARBA00008226"/>
    </source>
</evidence>
<evidence type="ECO:0000256" key="1">
    <source>
        <dbReference type="ARBA" id="ARBA00004496"/>
    </source>
</evidence>
<dbReference type="InterPro" id="IPR033656">
    <property type="entry name" value="HisRS_anticodon"/>
</dbReference>
<accession>A0A0P1MYX1</accession>
<evidence type="ECO:0000256" key="7">
    <source>
        <dbReference type="ARBA" id="ARBA00022840"/>
    </source>
</evidence>
<dbReference type="PANTHER" id="PTHR43707">
    <property type="entry name" value="HISTIDYL-TRNA SYNTHETASE"/>
    <property type="match status" value="1"/>
</dbReference>